<protein>
    <submittedName>
        <fullName evidence="1">Uncharacterized protein</fullName>
    </submittedName>
</protein>
<dbReference type="GeneID" id="26642541"/>
<sequence>MSDMTKTLEDVVGMKVNKQLRKGVVKRTGVIQEVPEGEQVDYVTCSYCQTRHLYESSTYVELVGNLHSGEGGGLLGNPDWKEHGVPASYYCVDKHCLSKHVQKCEHEVIDSNSGVYLREGESLDIVYGVETEKGLILSGTKVRILERKHDVITLDVPRGLPLDSVTVSVPREDIRQWFKDDKVKRSSSKRP</sequence>
<keyword evidence="2" id="KW-1185">Reference proteome</keyword>
<dbReference type="RefSeq" id="YP_009216193.1">
    <property type="nucleotide sequence ID" value="NC_028983.1"/>
</dbReference>
<name>S5MMX8_9CAUD</name>
<organism evidence="1 2">
    <name type="scientific">Bacillus phage Shanette</name>
    <dbReference type="NCBI Taxonomy" id="1296656"/>
    <lineage>
        <taxon>Viruses</taxon>
        <taxon>Duplodnaviria</taxon>
        <taxon>Heunggongvirae</taxon>
        <taxon>Uroviricota</taxon>
        <taxon>Caudoviricetes</taxon>
        <taxon>Herelleviridae</taxon>
        <taxon>Spounavirinae</taxon>
        <taxon>Siminovitchvirus</taxon>
        <taxon>Siminovitchvirus shanette</taxon>
    </lineage>
</organism>
<gene>
    <name evidence="1" type="ORF">SHANETTE_198</name>
</gene>
<evidence type="ECO:0000313" key="2">
    <source>
        <dbReference type="Proteomes" id="UP000015093"/>
    </source>
</evidence>
<dbReference type="KEGG" id="vg:26642541"/>
<dbReference type="EMBL" id="KC595513">
    <property type="protein sequence ID" value="AGR47090.1"/>
    <property type="molecule type" value="Genomic_DNA"/>
</dbReference>
<reference evidence="1 2" key="1">
    <citation type="journal article" date="2014" name="Genome Announc.">
        <title>Genome Sequences of Three Novel Bacillus cereus Bacteriophages.</title>
        <authorList>
            <person name="Grose J.H."/>
            <person name="Jensen J.D."/>
            <person name="Merrill B.D."/>
            <person name="Fisher J.N."/>
            <person name="Burnett S.H."/>
            <person name="Breakwell D.P."/>
        </authorList>
    </citation>
    <scope>NUCLEOTIDE SEQUENCE [LARGE SCALE GENOMIC DNA]</scope>
</reference>
<accession>S5MMX8</accession>
<evidence type="ECO:0000313" key="1">
    <source>
        <dbReference type="EMBL" id="AGR47090.1"/>
    </source>
</evidence>
<proteinExistence type="predicted"/>
<dbReference type="Proteomes" id="UP000015093">
    <property type="component" value="Segment"/>
</dbReference>